<sequence>MGCLLSLARHRRRRRRHPRVAESYRKRMDLGVDVRPSTCFLASSYISSANASSLGSSPSAYNLFAPLTSSLSSKDARAFRSLMDQVGCIESLGLGQTGVMLDSGGVKEDGLKGKLKFDLTEFDLTENAWVRRLAKREIFPWDDLSSAGFTRSDTPLSATSQFHRR</sequence>
<dbReference type="AlphaFoldDB" id="A0AAD6UET1"/>
<evidence type="ECO:0000313" key="2">
    <source>
        <dbReference type="Proteomes" id="UP001222325"/>
    </source>
</evidence>
<evidence type="ECO:0000313" key="1">
    <source>
        <dbReference type="EMBL" id="KAJ7094706.1"/>
    </source>
</evidence>
<organism evidence="1 2">
    <name type="scientific">Mycena belliarum</name>
    <dbReference type="NCBI Taxonomy" id="1033014"/>
    <lineage>
        <taxon>Eukaryota</taxon>
        <taxon>Fungi</taxon>
        <taxon>Dikarya</taxon>
        <taxon>Basidiomycota</taxon>
        <taxon>Agaricomycotina</taxon>
        <taxon>Agaricomycetes</taxon>
        <taxon>Agaricomycetidae</taxon>
        <taxon>Agaricales</taxon>
        <taxon>Marasmiineae</taxon>
        <taxon>Mycenaceae</taxon>
        <taxon>Mycena</taxon>
    </lineage>
</organism>
<protein>
    <submittedName>
        <fullName evidence="1">Uncharacterized protein</fullName>
    </submittedName>
</protein>
<reference evidence="1" key="1">
    <citation type="submission" date="2023-03" db="EMBL/GenBank/DDBJ databases">
        <title>Massive genome expansion in bonnet fungi (Mycena s.s.) driven by repeated elements and novel gene families across ecological guilds.</title>
        <authorList>
            <consortium name="Lawrence Berkeley National Laboratory"/>
            <person name="Harder C.B."/>
            <person name="Miyauchi S."/>
            <person name="Viragh M."/>
            <person name="Kuo A."/>
            <person name="Thoen E."/>
            <person name="Andreopoulos B."/>
            <person name="Lu D."/>
            <person name="Skrede I."/>
            <person name="Drula E."/>
            <person name="Henrissat B."/>
            <person name="Morin E."/>
            <person name="Kohler A."/>
            <person name="Barry K."/>
            <person name="LaButti K."/>
            <person name="Morin E."/>
            <person name="Salamov A."/>
            <person name="Lipzen A."/>
            <person name="Mereny Z."/>
            <person name="Hegedus B."/>
            <person name="Baldrian P."/>
            <person name="Stursova M."/>
            <person name="Weitz H."/>
            <person name="Taylor A."/>
            <person name="Grigoriev I.V."/>
            <person name="Nagy L.G."/>
            <person name="Martin F."/>
            <person name="Kauserud H."/>
        </authorList>
    </citation>
    <scope>NUCLEOTIDE SEQUENCE</scope>
    <source>
        <strain evidence="1">CBHHK173m</strain>
    </source>
</reference>
<comment type="caution">
    <text evidence="1">The sequence shown here is derived from an EMBL/GenBank/DDBJ whole genome shotgun (WGS) entry which is preliminary data.</text>
</comment>
<dbReference type="EMBL" id="JARJCN010000014">
    <property type="protein sequence ID" value="KAJ7094706.1"/>
    <property type="molecule type" value="Genomic_DNA"/>
</dbReference>
<dbReference type="Proteomes" id="UP001222325">
    <property type="component" value="Unassembled WGS sequence"/>
</dbReference>
<keyword evidence="2" id="KW-1185">Reference proteome</keyword>
<accession>A0AAD6UET1</accession>
<proteinExistence type="predicted"/>
<gene>
    <name evidence="1" type="ORF">B0H15DRAFT_135799</name>
</gene>
<name>A0AAD6UET1_9AGAR</name>